<dbReference type="InParanoid" id="A0A369JX79"/>
<dbReference type="AlphaFoldDB" id="A0A369JX79"/>
<name>A0A369JX79_HYPMA</name>
<dbReference type="OrthoDB" id="4664297at2759"/>
<gene>
    <name evidence="1" type="ORF">Hypma_006625</name>
</gene>
<organism evidence="1 2">
    <name type="scientific">Hypsizygus marmoreus</name>
    <name type="common">White beech mushroom</name>
    <name type="synonym">Agaricus marmoreus</name>
    <dbReference type="NCBI Taxonomy" id="39966"/>
    <lineage>
        <taxon>Eukaryota</taxon>
        <taxon>Fungi</taxon>
        <taxon>Dikarya</taxon>
        <taxon>Basidiomycota</taxon>
        <taxon>Agaricomycotina</taxon>
        <taxon>Agaricomycetes</taxon>
        <taxon>Agaricomycetidae</taxon>
        <taxon>Agaricales</taxon>
        <taxon>Tricholomatineae</taxon>
        <taxon>Lyophyllaceae</taxon>
        <taxon>Hypsizygus</taxon>
    </lineage>
</organism>
<sequence>MGISILSRNHCSCEPTLQKVIHSIDLGNWHVDGNWFTHFLDSSDQSLLRVLPFNDMGPSAGRTYICEDGLKPITRWLYASARLLAKAYRSRWRECF</sequence>
<evidence type="ECO:0000313" key="1">
    <source>
        <dbReference type="EMBL" id="RDB25840.1"/>
    </source>
</evidence>
<reference evidence="1" key="1">
    <citation type="submission" date="2018-04" db="EMBL/GenBank/DDBJ databases">
        <title>Whole genome sequencing of Hypsizygus marmoreus.</title>
        <authorList>
            <person name="Choi I.-G."/>
            <person name="Min B."/>
            <person name="Kim J.-G."/>
            <person name="Kim S."/>
            <person name="Oh Y.-L."/>
            <person name="Kong W.-S."/>
            <person name="Park H."/>
            <person name="Jeong J."/>
            <person name="Song E.-S."/>
        </authorList>
    </citation>
    <scope>NUCLEOTIDE SEQUENCE [LARGE SCALE GENOMIC DNA]</scope>
    <source>
        <strain evidence="1">51987-8</strain>
    </source>
</reference>
<keyword evidence="2" id="KW-1185">Reference proteome</keyword>
<proteinExistence type="predicted"/>
<dbReference type="Proteomes" id="UP000076154">
    <property type="component" value="Unassembled WGS sequence"/>
</dbReference>
<comment type="caution">
    <text evidence="1">The sequence shown here is derived from an EMBL/GenBank/DDBJ whole genome shotgun (WGS) entry which is preliminary data.</text>
</comment>
<accession>A0A369JX79</accession>
<evidence type="ECO:0000313" key="2">
    <source>
        <dbReference type="Proteomes" id="UP000076154"/>
    </source>
</evidence>
<dbReference type="EMBL" id="LUEZ02000040">
    <property type="protein sequence ID" value="RDB25840.1"/>
    <property type="molecule type" value="Genomic_DNA"/>
</dbReference>
<protein>
    <submittedName>
        <fullName evidence="1">Uncharacterized protein</fullName>
    </submittedName>
</protein>